<evidence type="ECO:0000313" key="6">
    <source>
        <dbReference type="Proteomes" id="UP001232992"/>
    </source>
</evidence>
<evidence type="ECO:0000256" key="1">
    <source>
        <dbReference type="ARBA" id="ARBA00022737"/>
    </source>
</evidence>
<evidence type="ECO:0000256" key="4">
    <source>
        <dbReference type="SAM" id="MobiDB-lite"/>
    </source>
</evidence>
<dbReference type="InterPro" id="IPR051685">
    <property type="entry name" value="Ycf3/AcsC/BcsC/TPR_MFPF"/>
</dbReference>
<dbReference type="Pfam" id="PF13432">
    <property type="entry name" value="TPR_16"/>
    <property type="match status" value="1"/>
</dbReference>
<dbReference type="RefSeq" id="WP_283756907.1">
    <property type="nucleotide sequence ID" value="NZ_JAQOSQ010000002.1"/>
</dbReference>
<feature type="repeat" description="TPR" evidence="3">
    <location>
        <begin position="180"/>
        <end position="213"/>
    </location>
</feature>
<keyword evidence="1" id="KW-0677">Repeat</keyword>
<dbReference type="Proteomes" id="UP001232992">
    <property type="component" value="Unassembled WGS sequence"/>
</dbReference>
<dbReference type="PROSITE" id="PS50005">
    <property type="entry name" value="TPR"/>
    <property type="match status" value="3"/>
</dbReference>
<dbReference type="InterPro" id="IPR019734">
    <property type="entry name" value="TPR_rpt"/>
</dbReference>
<proteinExistence type="predicted"/>
<dbReference type="SUPFAM" id="SSF48452">
    <property type="entry name" value="TPR-like"/>
    <property type="match status" value="1"/>
</dbReference>
<dbReference type="Pfam" id="PF00515">
    <property type="entry name" value="TPR_1"/>
    <property type="match status" value="2"/>
</dbReference>
<dbReference type="EMBL" id="JAQOSQ010000002">
    <property type="protein sequence ID" value="MDJ1182255.1"/>
    <property type="molecule type" value="Genomic_DNA"/>
</dbReference>
<comment type="caution">
    <text evidence="5">The sequence shown here is derived from an EMBL/GenBank/DDBJ whole genome shotgun (WGS) entry which is preliminary data.</text>
</comment>
<keyword evidence="2 3" id="KW-0802">TPR repeat</keyword>
<organism evidence="5 6">
    <name type="scientific">Roseofilum casamattae BLCC-M143</name>
    <dbReference type="NCBI Taxonomy" id="3022442"/>
    <lineage>
        <taxon>Bacteria</taxon>
        <taxon>Bacillati</taxon>
        <taxon>Cyanobacteriota</taxon>
        <taxon>Cyanophyceae</taxon>
        <taxon>Desertifilales</taxon>
        <taxon>Desertifilaceae</taxon>
        <taxon>Roseofilum</taxon>
        <taxon>Roseofilum casamattae</taxon>
    </lineage>
</organism>
<dbReference type="InterPro" id="IPR011990">
    <property type="entry name" value="TPR-like_helical_dom_sf"/>
</dbReference>
<protein>
    <submittedName>
        <fullName evidence="5">Tetratricopeptide repeat protein</fullName>
    </submittedName>
</protein>
<dbReference type="PANTHER" id="PTHR44943:SF4">
    <property type="entry name" value="TPR REPEAT-CONTAINING PROTEIN MJ0798"/>
    <property type="match status" value="1"/>
</dbReference>
<evidence type="ECO:0000256" key="3">
    <source>
        <dbReference type="PROSITE-ProRule" id="PRU00339"/>
    </source>
</evidence>
<feature type="region of interest" description="Disordered" evidence="4">
    <location>
        <begin position="120"/>
        <end position="147"/>
    </location>
</feature>
<dbReference type="SMART" id="SM00028">
    <property type="entry name" value="TPR"/>
    <property type="match status" value="5"/>
</dbReference>
<dbReference type="Pfam" id="PF13181">
    <property type="entry name" value="TPR_8"/>
    <property type="match status" value="1"/>
</dbReference>
<dbReference type="PANTHER" id="PTHR44943">
    <property type="entry name" value="CELLULOSE SYNTHASE OPERON PROTEIN C"/>
    <property type="match status" value="1"/>
</dbReference>
<keyword evidence="6" id="KW-1185">Reference proteome</keyword>
<dbReference type="PROSITE" id="PS50293">
    <property type="entry name" value="TPR_REGION"/>
    <property type="match status" value="2"/>
</dbReference>
<name>A0ABT7BT53_9CYAN</name>
<accession>A0ABT7BT53</accession>
<feature type="repeat" description="TPR" evidence="3">
    <location>
        <begin position="283"/>
        <end position="316"/>
    </location>
</feature>
<gene>
    <name evidence="5" type="ORF">PMH09_03530</name>
</gene>
<sequence length="347" mass="39614">MLTKLWRWLGNAWQWLRGIFRQTPPLEKKTATPARDTDYEMRFMALLEEVYQGKDRVREQWQGLQDEHPEAEWVAWLQRFGETLPISGKSNRELGDRLIRLGKVGCGDLGIAAARLGERLASQESEVEPTPDTPPSMEPEGEDKDNPQAWLDRAQDLLDRDPSQALEACDRALALDENLERGWIYRGNALSNLGDYEKAIAAYDRALQLQPQSDLALANRGNSLFDLERYEEAIASWDCALEINPQDSETLHNKGMALGLKLQQWQEAIACFDRLLELDPNDAQTHFQRGIGLAALQRWEEALDSWDRSTDLQPDFQDAWINKGVVLQRLGRYAEAISANQRAIQSR</sequence>
<reference evidence="5 6" key="1">
    <citation type="submission" date="2023-01" db="EMBL/GenBank/DDBJ databases">
        <title>Novel diversity within Roseofilum (Cyanobacteria; Desertifilaceae) from marine benthic mats with descriptions of four novel species.</title>
        <authorList>
            <person name="Wang Y."/>
            <person name="Berthold D.E."/>
            <person name="Hu J."/>
            <person name="Lefler F.W."/>
            <person name="Laughinghouse H.D. IV."/>
        </authorList>
    </citation>
    <scope>NUCLEOTIDE SEQUENCE [LARGE SCALE GENOMIC DNA]</scope>
    <source>
        <strain evidence="5 6">BLCC-M143</strain>
    </source>
</reference>
<evidence type="ECO:0000256" key="2">
    <source>
        <dbReference type="ARBA" id="ARBA00022803"/>
    </source>
</evidence>
<feature type="repeat" description="TPR" evidence="3">
    <location>
        <begin position="214"/>
        <end position="247"/>
    </location>
</feature>
<evidence type="ECO:0000313" key="5">
    <source>
        <dbReference type="EMBL" id="MDJ1182255.1"/>
    </source>
</evidence>
<dbReference type="Gene3D" id="1.25.40.10">
    <property type="entry name" value="Tetratricopeptide repeat domain"/>
    <property type="match status" value="3"/>
</dbReference>